<dbReference type="AlphaFoldDB" id="A0A423GPQ4"/>
<dbReference type="Proteomes" id="UP000284684">
    <property type="component" value="Unassembled WGS sequence"/>
</dbReference>
<comment type="caution">
    <text evidence="1">The sequence shown here is derived from an EMBL/GenBank/DDBJ whole genome shotgun (WGS) entry which is preliminary data.</text>
</comment>
<dbReference type="EMBL" id="MOBI01000019">
    <property type="protein sequence ID" value="ROM95056.1"/>
    <property type="molecule type" value="Genomic_DNA"/>
</dbReference>
<reference evidence="1 2" key="1">
    <citation type="submission" date="2016-10" db="EMBL/GenBank/DDBJ databases">
        <title>Comparative genome analysis of multiple Pseudomonas spp. focuses on biocontrol and plant growth promoting traits.</title>
        <authorList>
            <person name="Tao X.-Y."/>
            <person name="Taylor C.G."/>
        </authorList>
    </citation>
    <scope>NUCLEOTIDE SEQUENCE [LARGE SCALE GENOMIC DNA]</scope>
    <source>
        <strain evidence="1 2">37D10</strain>
    </source>
</reference>
<protein>
    <submittedName>
        <fullName evidence="1">Uncharacterized protein</fullName>
    </submittedName>
</protein>
<sequence>MEILGRYSVTSAQLLAHKGKSLYPAKSQIRGEKLRVVLGTSTRWCGQFLLWIEQQGHLELFPWITWIEGGWFGNGS</sequence>
<accession>A0A423GPQ4</accession>
<evidence type="ECO:0000313" key="2">
    <source>
        <dbReference type="Proteomes" id="UP000284684"/>
    </source>
</evidence>
<name>A0A423GPQ4_9PSED</name>
<gene>
    <name evidence="1" type="ORF">BK658_16860</name>
</gene>
<proteinExistence type="predicted"/>
<evidence type="ECO:0000313" key="1">
    <source>
        <dbReference type="EMBL" id="ROM95056.1"/>
    </source>
</evidence>
<organism evidence="1 2">
    <name type="scientific">Pseudomonas brassicacearum</name>
    <dbReference type="NCBI Taxonomy" id="930166"/>
    <lineage>
        <taxon>Bacteria</taxon>
        <taxon>Pseudomonadati</taxon>
        <taxon>Pseudomonadota</taxon>
        <taxon>Gammaproteobacteria</taxon>
        <taxon>Pseudomonadales</taxon>
        <taxon>Pseudomonadaceae</taxon>
        <taxon>Pseudomonas</taxon>
    </lineage>
</organism>